<dbReference type="InterPro" id="IPR039246">
    <property type="entry name" value="Flagellar_FlgA"/>
</dbReference>
<dbReference type="RefSeq" id="WP_229424533.1">
    <property type="nucleotide sequence ID" value="NZ_JACHBX010000001.1"/>
</dbReference>
<feature type="domain" description="SAF" evidence="5">
    <location>
        <begin position="60"/>
        <end position="121"/>
    </location>
</feature>
<dbReference type="InterPro" id="IPR017585">
    <property type="entry name" value="SAF_FlgA"/>
</dbReference>
<keyword evidence="3 4" id="KW-0574">Periplasm</keyword>
<sequence length="189" mass="19541">MSESEFDLTVVSSRPAPACSVAPAIEAADTRQPARMRFVARCPDGNGWRQEFIVRARVSAMVAVASAPLSANTVLGASDVALERRDITNIADPVGVLANVVGQTSRRSLRAGDVLRASSLAAPVVVKRGDGVVMVARQDGIEVSMAGEALDAGARGAVVRVKNSASGQVVRMRVVGAGAVQPLDLPLGE</sequence>
<name>A0A7W9WX51_9BURK</name>
<evidence type="ECO:0000256" key="1">
    <source>
        <dbReference type="ARBA" id="ARBA00004418"/>
    </source>
</evidence>
<reference evidence="6 7" key="1">
    <citation type="submission" date="2020-08" db="EMBL/GenBank/DDBJ databases">
        <title>The Agave Microbiome: Exploring the role of microbial communities in plant adaptations to desert environments.</title>
        <authorList>
            <person name="Partida-Martinez L.P."/>
        </authorList>
    </citation>
    <scope>NUCLEOTIDE SEQUENCE [LARGE SCALE GENOMIC DNA]</scope>
    <source>
        <strain evidence="6 7">AT3.2</strain>
    </source>
</reference>
<gene>
    <name evidence="6" type="ORF">HD842_000096</name>
</gene>
<dbReference type="Proteomes" id="UP000540787">
    <property type="component" value="Unassembled WGS sequence"/>
</dbReference>
<evidence type="ECO:0000256" key="2">
    <source>
        <dbReference type="ARBA" id="ARBA00022729"/>
    </source>
</evidence>
<dbReference type="Gene3D" id="3.90.1210.10">
    <property type="entry name" value="Antifreeze-like/N-acetylneuraminic acid synthase C-terminal domain"/>
    <property type="match status" value="1"/>
</dbReference>
<evidence type="ECO:0000256" key="3">
    <source>
        <dbReference type="ARBA" id="ARBA00022764"/>
    </source>
</evidence>
<dbReference type="GO" id="GO:0044780">
    <property type="term" value="P:bacterial-type flagellum assembly"/>
    <property type="evidence" value="ECO:0007669"/>
    <property type="project" value="InterPro"/>
</dbReference>
<dbReference type="PANTHER" id="PTHR36307">
    <property type="entry name" value="FLAGELLA BASAL BODY P-RING FORMATION PROTEIN FLGA"/>
    <property type="match status" value="1"/>
</dbReference>
<accession>A0A7W9WX51</accession>
<dbReference type="CDD" id="cd11614">
    <property type="entry name" value="SAF_CpaB_FlgA_like"/>
    <property type="match status" value="1"/>
</dbReference>
<evidence type="ECO:0000313" key="6">
    <source>
        <dbReference type="EMBL" id="MBB6131985.1"/>
    </source>
</evidence>
<dbReference type="EMBL" id="JACHBX010000001">
    <property type="protein sequence ID" value="MBB6131985.1"/>
    <property type="molecule type" value="Genomic_DNA"/>
</dbReference>
<evidence type="ECO:0000256" key="4">
    <source>
        <dbReference type="RuleBase" id="RU362063"/>
    </source>
</evidence>
<comment type="caution">
    <text evidence="6">The sequence shown here is derived from an EMBL/GenBank/DDBJ whole genome shotgun (WGS) entry which is preliminary data.</text>
</comment>
<keyword evidence="7" id="KW-1185">Reference proteome</keyword>
<keyword evidence="6" id="KW-0966">Cell projection</keyword>
<organism evidence="6 7">
    <name type="scientific">Massilia aurea</name>
    <dbReference type="NCBI Taxonomy" id="373040"/>
    <lineage>
        <taxon>Bacteria</taxon>
        <taxon>Pseudomonadati</taxon>
        <taxon>Pseudomonadota</taxon>
        <taxon>Betaproteobacteria</taxon>
        <taxon>Burkholderiales</taxon>
        <taxon>Oxalobacteraceae</taxon>
        <taxon>Telluria group</taxon>
        <taxon>Massilia</taxon>
    </lineage>
</organism>
<protein>
    <recommendedName>
        <fullName evidence="4">Flagella basal body P-ring formation protein FlgA</fullName>
    </recommendedName>
</protein>
<dbReference type="SMART" id="SM00858">
    <property type="entry name" value="SAF"/>
    <property type="match status" value="1"/>
</dbReference>
<proteinExistence type="inferred from homology"/>
<dbReference type="InterPro" id="IPR013974">
    <property type="entry name" value="SAF"/>
</dbReference>
<dbReference type="AlphaFoldDB" id="A0A7W9WX51"/>
<keyword evidence="4" id="KW-1005">Bacterial flagellum biogenesis</keyword>
<evidence type="ECO:0000259" key="5">
    <source>
        <dbReference type="SMART" id="SM00858"/>
    </source>
</evidence>
<dbReference type="Gene3D" id="2.30.30.760">
    <property type="match status" value="1"/>
</dbReference>
<keyword evidence="6" id="KW-0969">Cilium</keyword>
<comment type="subcellular location">
    <subcellularLocation>
        <location evidence="1 4">Periplasm</location>
    </subcellularLocation>
</comment>
<dbReference type="NCBIfam" id="TIGR03170">
    <property type="entry name" value="flgA_cterm"/>
    <property type="match status" value="1"/>
</dbReference>
<dbReference type="GO" id="GO:0042597">
    <property type="term" value="C:periplasmic space"/>
    <property type="evidence" value="ECO:0007669"/>
    <property type="project" value="UniProtKB-SubCell"/>
</dbReference>
<comment type="similarity">
    <text evidence="4">Belongs to the FlgA family.</text>
</comment>
<dbReference type="PANTHER" id="PTHR36307:SF1">
    <property type="entry name" value="FLAGELLA BASAL BODY P-RING FORMATION PROTEIN FLGA"/>
    <property type="match status" value="1"/>
</dbReference>
<keyword evidence="2" id="KW-0732">Signal</keyword>
<evidence type="ECO:0000313" key="7">
    <source>
        <dbReference type="Proteomes" id="UP000540787"/>
    </source>
</evidence>
<dbReference type="Pfam" id="PF13144">
    <property type="entry name" value="ChapFlgA"/>
    <property type="match status" value="1"/>
</dbReference>
<keyword evidence="6" id="KW-0282">Flagellum</keyword>
<comment type="function">
    <text evidence="4">Involved in the assembly process of the P-ring formation. It may associate with FlgF on the rod constituting a structure essential for the P-ring assembly or may act as a modulator protein for the P-ring assembly.</text>
</comment>